<evidence type="ECO:0000256" key="4">
    <source>
        <dbReference type="SAM" id="MobiDB-lite"/>
    </source>
</evidence>
<dbReference type="GO" id="GO:0005634">
    <property type="term" value="C:nucleus"/>
    <property type="evidence" value="ECO:0007669"/>
    <property type="project" value="TreeGrafter"/>
</dbReference>
<evidence type="ECO:0000256" key="2">
    <source>
        <dbReference type="ARBA" id="ARBA00022614"/>
    </source>
</evidence>
<feature type="region of interest" description="Disordered" evidence="4">
    <location>
        <begin position="507"/>
        <end position="548"/>
    </location>
</feature>
<feature type="region of interest" description="Disordered" evidence="4">
    <location>
        <begin position="1063"/>
        <end position="1094"/>
    </location>
</feature>
<evidence type="ECO:0000256" key="1">
    <source>
        <dbReference type="ARBA" id="ARBA00022468"/>
    </source>
</evidence>
<accession>A0A835GRM6</accession>
<dbReference type="Gene3D" id="3.80.10.10">
    <property type="entry name" value="Ribonuclease Inhibitor"/>
    <property type="match status" value="3"/>
</dbReference>
<dbReference type="Proteomes" id="UP000648187">
    <property type="component" value="Unassembled WGS sequence"/>
</dbReference>
<dbReference type="SMART" id="SM00368">
    <property type="entry name" value="LRR_RI"/>
    <property type="match status" value="13"/>
</dbReference>
<dbReference type="GO" id="GO:0005096">
    <property type="term" value="F:GTPase activator activity"/>
    <property type="evidence" value="ECO:0007669"/>
    <property type="project" value="UniProtKB-KW"/>
</dbReference>
<dbReference type="AlphaFoldDB" id="A0A835GRM6"/>
<evidence type="ECO:0000313" key="5">
    <source>
        <dbReference type="EMBL" id="KAF9422243.1"/>
    </source>
</evidence>
<keyword evidence="3" id="KW-0677">Repeat</keyword>
<feature type="compositionally biased region" description="Basic residues" evidence="4">
    <location>
        <begin position="1085"/>
        <end position="1094"/>
    </location>
</feature>
<dbReference type="InterPro" id="IPR027038">
    <property type="entry name" value="RanGap"/>
</dbReference>
<dbReference type="GO" id="GO:0005829">
    <property type="term" value="C:cytosol"/>
    <property type="evidence" value="ECO:0007669"/>
    <property type="project" value="TreeGrafter"/>
</dbReference>
<evidence type="ECO:0000256" key="3">
    <source>
        <dbReference type="ARBA" id="ARBA00022737"/>
    </source>
</evidence>
<name>A0A835GRM6_SPOEX</name>
<keyword evidence="6" id="KW-1185">Reference proteome</keyword>
<organism evidence="5 6">
    <name type="scientific">Spodoptera exigua</name>
    <name type="common">Beet armyworm</name>
    <name type="synonym">Noctua fulgens</name>
    <dbReference type="NCBI Taxonomy" id="7107"/>
    <lineage>
        <taxon>Eukaryota</taxon>
        <taxon>Metazoa</taxon>
        <taxon>Ecdysozoa</taxon>
        <taxon>Arthropoda</taxon>
        <taxon>Hexapoda</taxon>
        <taxon>Insecta</taxon>
        <taxon>Pterygota</taxon>
        <taxon>Neoptera</taxon>
        <taxon>Endopterygota</taxon>
        <taxon>Lepidoptera</taxon>
        <taxon>Glossata</taxon>
        <taxon>Ditrysia</taxon>
        <taxon>Noctuoidea</taxon>
        <taxon>Noctuidae</taxon>
        <taxon>Amphipyrinae</taxon>
        <taxon>Spodoptera</taxon>
    </lineage>
</organism>
<keyword evidence="1" id="KW-0343">GTPase activation</keyword>
<dbReference type="PANTHER" id="PTHR24113">
    <property type="entry name" value="RAN GTPASE-ACTIVATING PROTEIN 1"/>
    <property type="match status" value="1"/>
</dbReference>
<reference evidence="5" key="1">
    <citation type="submission" date="2020-08" db="EMBL/GenBank/DDBJ databases">
        <title>Spodoptera exigua strain:BAW_Kor-Di-RS1 Genome sequencing and assembly.</title>
        <authorList>
            <person name="Kim J."/>
            <person name="Nam H.Y."/>
            <person name="Kwon M."/>
            <person name="Choi J.H."/>
            <person name="Cho S.R."/>
            <person name="Kim G.-H."/>
        </authorList>
    </citation>
    <scope>NUCLEOTIDE SEQUENCE</scope>
    <source>
        <strain evidence="5">BAW_Kor-Di-RS1</strain>
        <tissue evidence="5">Whole-body</tissue>
    </source>
</reference>
<dbReference type="EMBL" id="JACKWZ010000018">
    <property type="protein sequence ID" value="KAF9422243.1"/>
    <property type="molecule type" value="Genomic_DNA"/>
</dbReference>
<comment type="caution">
    <text evidence="5">The sequence shown here is derived from an EMBL/GenBank/DDBJ whole genome shotgun (WGS) entry which is preliminary data.</text>
</comment>
<dbReference type="GO" id="GO:0031267">
    <property type="term" value="F:small GTPase binding"/>
    <property type="evidence" value="ECO:0007669"/>
    <property type="project" value="TreeGrafter"/>
</dbReference>
<protein>
    <submittedName>
        <fullName evidence="5">Uncharacterized protein</fullName>
    </submittedName>
</protein>
<proteinExistence type="predicted"/>
<gene>
    <name evidence="5" type="ORF">HW555_002052</name>
</gene>
<dbReference type="InterPro" id="IPR032675">
    <property type="entry name" value="LRR_dom_sf"/>
</dbReference>
<keyword evidence="2" id="KW-0433">Leucine-rich repeat</keyword>
<evidence type="ECO:0000313" key="6">
    <source>
        <dbReference type="Proteomes" id="UP000648187"/>
    </source>
</evidence>
<dbReference type="InterPro" id="IPR001611">
    <property type="entry name" value="Leu-rich_rpt"/>
</dbReference>
<sequence length="1094" mass="123249">MQPHSVESSIGNLPEQWPSLEVVVPEENKKKLLYEEGLYDPGSGEICGKYISVSASSILRHPYYNYPAIKDPGIEQALLQPERLLVYPDDGQELYLATCKEMNECPVKSFYKGLLEDKIDLRYYCVSCKGLRAMTIALRSNKTVKTFNLTDNFLNDDSSYHLGEMLLTNNTITDLILRGCRIGPTGVLRLVSSLPHNRGLKNLDLSYNQLGDEGVEHIAKAVFFGLDVKKINLSYNNITGKGVMVLSESFDTHNKFTHINLSWNKIFTPGTSAFLSKLSESTCLQKLNLSWNSLSGARLSLALKDILLCPLLRELNLSNNKLEGEAIINIISNLGKAKKLVTLDLSYNPLTPEDAHKILTKMMLTAVKVQNLHLDNVFVTGEFLTLLARMKTMKSKKNVVVTYGGVVGGFKPKGPDIRELVLNRIEYLTKKSKKHPTDIALIALQLQKDNRSIMNVKDFIDVIDASGAPLNEDLIEELCSTFPGPKTAKFRTVNIDVMVEYIKRKWPDRKLPPTPPPEPEPEPEPPKETKSPKSKKGKGKNNEIGSMTIKELYPKQFDDEVSSEELPESEWSSLIIETQIGLSKVKLHQEGLYDPGSGEICAHYIACSSSSVLRHPYYNYPAIRDPGIVNALTKPQLTRTFEDDGRELYLHLCKETGLCPMRSFYNSLLDNKIDLRYYGIHSKAFPIITAALSQNKYVKILDLTDNWISNDGCFHIGELLISNRTLTELILSGCRIGPEGAKRICCSLHMNRSLTKLDLSKNDLLDEGVNYLATAIMRGADIVELNLSKNKLTYHSVLALCEAFEIKNKLSHLDLSWNSIISSKAVLRLCTYLSDNKNFRELDMSWNGLDSSSGVAIKVLLLNPKIEKIVLCNNRLHGEAITSIAQNLHKAKKLQSLNLSYNPLTPKDAMVLLLCLKDRRVKLRELYLHDVIVEQEFMQIREEVLSLNFRKESIITHGYVRPRKPLPKFDARELILKRIQAVGNSSKTKANRVDAALIFLKLHSKDPRPVNVKEFAATVARLGLKLNEDLVKELSEVFRGPKHDKYFSIDLNGIVEFIRRLWPEKQTPPPTPPPEEKQVANPPPKAKKGKNKKK</sequence>
<dbReference type="GO" id="GO:0048471">
    <property type="term" value="C:perinuclear region of cytoplasm"/>
    <property type="evidence" value="ECO:0007669"/>
    <property type="project" value="TreeGrafter"/>
</dbReference>
<dbReference type="GO" id="GO:0006913">
    <property type="term" value="P:nucleocytoplasmic transport"/>
    <property type="evidence" value="ECO:0007669"/>
    <property type="project" value="TreeGrafter"/>
</dbReference>
<dbReference type="SMART" id="SM00367">
    <property type="entry name" value="LRR_CC"/>
    <property type="match status" value="6"/>
</dbReference>
<dbReference type="InterPro" id="IPR006553">
    <property type="entry name" value="Leu-rich_rpt_Cys-con_subtyp"/>
</dbReference>
<dbReference type="PANTHER" id="PTHR24113:SF12">
    <property type="entry name" value="RAN GTPASE-ACTIVATING PROTEIN 1"/>
    <property type="match status" value="1"/>
</dbReference>
<dbReference type="Pfam" id="PF13516">
    <property type="entry name" value="LRR_6"/>
    <property type="match status" value="10"/>
</dbReference>
<dbReference type="SUPFAM" id="SSF52047">
    <property type="entry name" value="RNI-like"/>
    <property type="match status" value="2"/>
</dbReference>